<dbReference type="Gene3D" id="2.60.120.620">
    <property type="entry name" value="q2cbj1_9rhob like domain"/>
    <property type="match status" value="1"/>
</dbReference>
<accession>A0A812NL18</accession>
<evidence type="ECO:0000256" key="7">
    <source>
        <dbReference type="ARBA" id="ARBA00023002"/>
    </source>
</evidence>
<dbReference type="PANTHER" id="PTHR14049:SF9">
    <property type="entry name" value="PROCOLLAGEN-PROLINE 3-DIOXYGENASE"/>
    <property type="match status" value="1"/>
</dbReference>
<dbReference type="PANTHER" id="PTHR14049">
    <property type="entry name" value="LEPRECAN 1"/>
    <property type="match status" value="1"/>
</dbReference>
<dbReference type="InterPro" id="IPR037151">
    <property type="entry name" value="AlkB-like_sf"/>
</dbReference>
<dbReference type="InterPro" id="IPR044862">
    <property type="entry name" value="Pro_4_hyd_alph_FE2OG_OXY"/>
</dbReference>
<dbReference type="Pfam" id="PF13532">
    <property type="entry name" value="2OG-FeII_Oxy_2"/>
    <property type="match status" value="1"/>
</dbReference>
<keyword evidence="4" id="KW-0479">Metal-binding</keyword>
<evidence type="ECO:0000259" key="9">
    <source>
        <dbReference type="PROSITE" id="PS51471"/>
    </source>
</evidence>
<dbReference type="GO" id="GO:0005506">
    <property type="term" value="F:iron ion binding"/>
    <property type="evidence" value="ECO:0007669"/>
    <property type="project" value="InterPro"/>
</dbReference>
<dbReference type="PROSITE" id="PS51471">
    <property type="entry name" value="FE2OG_OXY"/>
    <property type="match status" value="2"/>
</dbReference>
<feature type="domain" description="Fe2OG dioxygenase" evidence="9">
    <location>
        <begin position="403"/>
        <end position="516"/>
    </location>
</feature>
<reference evidence="10" key="1">
    <citation type="submission" date="2021-02" db="EMBL/GenBank/DDBJ databases">
        <authorList>
            <person name="Dougan E. K."/>
            <person name="Rhodes N."/>
            <person name="Thang M."/>
            <person name="Chan C."/>
        </authorList>
    </citation>
    <scope>NUCLEOTIDE SEQUENCE</scope>
</reference>
<keyword evidence="6" id="KW-0223">Dioxygenase</keyword>
<comment type="caution">
    <text evidence="10">The sequence shown here is derived from an EMBL/GenBank/DDBJ whole genome shotgun (WGS) entry which is preliminary data.</text>
</comment>
<dbReference type="SMART" id="SM00702">
    <property type="entry name" value="P4Hc"/>
    <property type="match status" value="1"/>
</dbReference>
<sequence>MERCIKEGLLPPTLCRELRLLHLAAAVPGYRPNCTACTLLACPVWGWPALLRARELARNAAEDFFDEFGGLWPETTVTVCWFPGSSLPMHTDNCKDYLSKRHVSVVVWLSSQGEDFEGGEFFFQGAGQSEAEEVVRPRAGNAALFRADEPHGLRGVVRGARLALNVWFTRDPGAAEDAKLLQLHMLRASTRSERLFGLGPQACWPSDEAAACLAKRTLAQVGLPPRAQVLKPRRHRLAATNLKLRSGLPAARRARLAVAAHSQLLAAENSRCAGRASRCFFRLLRRRERQVCTALPQWHQHGLVSLAQLSSPCSACCRKVRDGTTRGARVEVVEEVPGLVIARGVLGGQLQRRLRKLADSLMSAQGKLMNQAMRFGTDVPPWAHALARRIRRIPGFFTDRPPAFDQLIVNAYYPGEGIRRHVDLLKFGDHVLGVCLGADATLTLRRIAEHVLPIQPGAECALADEDLEGPAVDAAVRAGDAYCLSGAARHRWTHEISPDSIRNGRRRVSLTFRALRPSAWQGPS</sequence>
<dbReference type="EC" id="1.14.11.7" evidence="3"/>
<dbReference type="OrthoDB" id="8517835at2759"/>
<dbReference type="EMBL" id="CAJNDS010002087">
    <property type="protein sequence ID" value="CAE7317897.1"/>
    <property type="molecule type" value="Genomic_DNA"/>
</dbReference>
<dbReference type="Pfam" id="PF13640">
    <property type="entry name" value="2OG-FeII_Oxy_3"/>
    <property type="match status" value="1"/>
</dbReference>
<gene>
    <name evidence="10" type="primary">P3h1</name>
    <name evidence="10" type="ORF">SNAT2548_LOCUS16665</name>
</gene>
<dbReference type="AlphaFoldDB" id="A0A812NL18"/>
<evidence type="ECO:0000256" key="4">
    <source>
        <dbReference type="ARBA" id="ARBA00022723"/>
    </source>
</evidence>
<keyword evidence="11" id="KW-1185">Reference proteome</keyword>
<dbReference type="Gene3D" id="2.60.120.590">
    <property type="entry name" value="Alpha-ketoglutarate-dependent dioxygenase AlkB-like"/>
    <property type="match status" value="1"/>
</dbReference>
<dbReference type="Proteomes" id="UP000604046">
    <property type="component" value="Unassembled WGS sequence"/>
</dbReference>
<dbReference type="GO" id="GO:0032963">
    <property type="term" value="P:collagen metabolic process"/>
    <property type="evidence" value="ECO:0007669"/>
    <property type="project" value="InterPro"/>
</dbReference>
<evidence type="ECO:0000256" key="1">
    <source>
        <dbReference type="ARBA" id="ARBA00001961"/>
    </source>
</evidence>
<dbReference type="GO" id="GO:0019797">
    <property type="term" value="F:procollagen-proline 3-dioxygenase activity"/>
    <property type="evidence" value="ECO:0007669"/>
    <property type="project" value="UniProtKB-EC"/>
</dbReference>
<protein>
    <recommendedName>
        <fullName evidence="3">procollagen-proline 3-dioxygenase</fullName>
        <ecNumber evidence="3">1.14.11.7</ecNumber>
    </recommendedName>
</protein>
<evidence type="ECO:0000256" key="8">
    <source>
        <dbReference type="ARBA" id="ARBA00023004"/>
    </source>
</evidence>
<organism evidence="10 11">
    <name type="scientific">Symbiodinium natans</name>
    <dbReference type="NCBI Taxonomy" id="878477"/>
    <lineage>
        <taxon>Eukaryota</taxon>
        <taxon>Sar</taxon>
        <taxon>Alveolata</taxon>
        <taxon>Dinophyceae</taxon>
        <taxon>Suessiales</taxon>
        <taxon>Symbiodiniaceae</taxon>
        <taxon>Symbiodinium</taxon>
    </lineage>
</organism>
<evidence type="ECO:0000313" key="11">
    <source>
        <dbReference type="Proteomes" id="UP000604046"/>
    </source>
</evidence>
<evidence type="ECO:0000313" key="10">
    <source>
        <dbReference type="EMBL" id="CAE7317897.1"/>
    </source>
</evidence>
<evidence type="ECO:0000256" key="5">
    <source>
        <dbReference type="ARBA" id="ARBA00022737"/>
    </source>
</evidence>
<keyword evidence="8" id="KW-0408">Iron</keyword>
<comment type="cofactor">
    <cofactor evidence="1">
        <name>L-ascorbate</name>
        <dbReference type="ChEBI" id="CHEBI:38290"/>
    </cofactor>
</comment>
<dbReference type="InterPro" id="IPR039575">
    <property type="entry name" value="P3H"/>
</dbReference>
<evidence type="ECO:0000256" key="6">
    <source>
        <dbReference type="ARBA" id="ARBA00022964"/>
    </source>
</evidence>
<dbReference type="GO" id="GO:0031418">
    <property type="term" value="F:L-ascorbic acid binding"/>
    <property type="evidence" value="ECO:0007669"/>
    <property type="project" value="InterPro"/>
</dbReference>
<evidence type="ECO:0000256" key="3">
    <source>
        <dbReference type="ARBA" id="ARBA00012262"/>
    </source>
</evidence>
<proteinExistence type="predicted"/>
<name>A0A812NL18_9DINO</name>
<comment type="cofactor">
    <cofactor evidence="2">
        <name>Fe cation</name>
        <dbReference type="ChEBI" id="CHEBI:24875"/>
    </cofactor>
</comment>
<evidence type="ECO:0000256" key="2">
    <source>
        <dbReference type="ARBA" id="ARBA00001962"/>
    </source>
</evidence>
<feature type="domain" description="Fe2OG dioxygenase" evidence="9">
    <location>
        <begin position="73"/>
        <end position="170"/>
    </location>
</feature>
<dbReference type="InterPro" id="IPR006620">
    <property type="entry name" value="Pro_4_hyd_alph"/>
</dbReference>
<dbReference type="InterPro" id="IPR027450">
    <property type="entry name" value="AlkB-like"/>
</dbReference>
<keyword evidence="7" id="KW-0560">Oxidoreductase</keyword>
<dbReference type="SUPFAM" id="SSF51197">
    <property type="entry name" value="Clavaminate synthase-like"/>
    <property type="match status" value="1"/>
</dbReference>
<dbReference type="InterPro" id="IPR005123">
    <property type="entry name" value="Oxoglu/Fe-dep_dioxygenase_dom"/>
</dbReference>
<keyword evidence="5" id="KW-0677">Repeat</keyword>